<gene>
    <name evidence="1" type="ORF">MAR_000157</name>
</gene>
<reference evidence="1" key="1">
    <citation type="submission" date="2022-11" db="EMBL/GenBank/DDBJ databases">
        <title>Centuries of genome instability and evolution in soft-shell clam transmissible cancer (bioRxiv).</title>
        <authorList>
            <person name="Hart S.F.M."/>
            <person name="Yonemitsu M.A."/>
            <person name="Giersch R.M."/>
            <person name="Beal B.F."/>
            <person name="Arriagada G."/>
            <person name="Davis B.W."/>
            <person name="Ostrander E.A."/>
            <person name="Goff S.P."/>
            <person name="Metzger M.J."/>
        </authorList>
    </citation>
    <scope>NUCLEOTIDE SEQUENCE</scope>
    <source>
        <strain evidence="1">MELC-2E11</strain>
        <tissue evidence="1">Siphon/mantle</tissue>
    </source>
</reference>
<name>A0ABY7FBY6_MYAAR</name>
<organism evidence="1 2">
    <name type="scientific">Mya arenaria</name>
    <name type="common">Soft-shell clam</name>
    <dbReference type="NCBI Taxonomy" id="6604"/>
    <lineage>
        <taxon>Eukaryota</taxon>
        <taxon>Metazoa</taxon>
        <taxon>Spiralia</taxon>
        <taxon>Lophotrochozoa</taxon>
        <taxon>Mollusca</taxon>
        <taxon>Bivalvia</taxon>
        <taxon>Autobranchia</taxon>
        <taxon>Heteroconchia</taxon>
        <taxon>Euheterodonta</taxon>
        <taxon>Imparidentia</taxon>
        <taxon>Neoheterodontei</taxon>
        <taxon>Myida</taxon>
        <taxon>Myoidea</taxon>
        <taxon>Myidae</taxon>
        <taxon>Mya</taxon>
    </lineage>
</organism>
<accession>A0ABY7FBY6</accession>
<dbReference type="Gene3D" id="3.30.420.10">
    <property type="entry name" value="Ribonuclease H-like superfamily/Ribonuclease H"/>
    <property type="match status" value="1"/>
</dbReference>
<sequence>MFKKISVQNWHLILPTVLMAMKSNPNTETSGFSPFKMLFGGEMRLPDTLKMVHGTAKSNTEITEESHDIKAKESMLGIGETVLRKIHKPTTGLSKKT</sequence>
<evidence type="ECO:0000313" key="1">
    <source>
        <dbReference type="EMBL" id="WAR18319.1"/>
    </source>
</evidence>
<dbReference type="Proteomes" id="UP001164746">
    <property type="component" value="Chromosome 11"/>
</dbReference>
<dbReference type="InterPro" id="IPR036397">
    <property type="entry name" value="RNaseH_sf"/>
</dbReference>
<evidence type="ECO:0000313" key="2">
    <source>
        <dbReference type="Proteomes" id="UP001164746"/>
    </source>
</evidence>
<proteinExistence type="predicted"/>
<protein>
    <submittedName>
        <fullName evidence="1">Uncharacterized protein</fullName>
    </submittedName>
</protein>
<dbReference type="EMBL" id="CP111022">
    <property type="protein sequence ID" value="WAR18319.1"/>
    <property type="molecule type" value="Genomic_DNA"/>
</dbReference>
<keyword evidence="2" id="KW-1185">Reference proteome</keyword>